<feature type="active site" evidence="11 12">
    <location>
        <position position="139"/>
    </location>
</feature>
<keyword evidence="5" id="KW-0833">Ubl conjugation pathway</keyword>
<dbReference type="SMART" id="SM01246">
    <property type="entry name" value="Josephin"/>
    <property type="match status" value="1"/>
</dbReference>
<feature type="active site" description="Nucleophile" evidence="11">
    <location>
        <position position="17"/>
    </location>
</feature>
<keyword evidence="8" id="KW-0805">Transcription regulation</keyword>
<evidence type="ECO:0000256" key="3">
    <source>
        <dbReference type="ARBA" id="ARBA00012759"/>
    </source>
</evidence>
<evidence type="ECO:0000256" key="10">
    <source>
        <dbReference type="ARBA" id="ARBA00023242"/>
    </source>
</evidence>
<dbReference type="EC" id="3.4.19.12" evidence="3"/>
<dbReference type="EMBL" id="JALLPJ020001275">
    <property type="protein sequence ID" value="KAL3772007.1"/>
    <property type="molecule type" value="Genomic_DNA"/>
</dbReference>
<keyword evidence="17" id="KW-1185">Reference proteome</keyword>
<dbReference type="PROSITE" id="PS50033">
    <property type="entry name" value="UBX"/>
    <property type="match status" value="1"/>
</dbReference>
<dbReference type="AlphaFoldDB" id="A0ABD3N7X1"/>
<evidence type="ECO:0000259" key="14">
    <source>
        <dbReference type="PROSITE" id="PS50033"/>
    </source>
</evidence>
<keyword evidence="4" id="KW-0645">Protease</keyword>
<keyword evidence="6 12" id="KW-0378">Hydrolase</keyword>
<feature type="domain" description="Josephin" evidence="15">
    <location>
        <begin position="4"/>
        <end position="185"/>
    </location>
</feature>
<comment type="catalytic activity">
    <reaction evidence="1">
        <text>Thiol-dependent hydrolysis of ester, thioester, amide, peptide and isopeptide bonds formed by the C-terminal Gly of ubiquitin (a 76-residue protein attached to proteins as an intracellular targeting signal).</text>
        <dbReference type="EC" id="3.4.19.12"/>
    </reaction>
</comment>
<comment type="caution">
    <text evidence="16">The sequence shown here is derived from an EMBL/GenBank/DDBJ whole genome shotgun (WGS) entry which is preliminary data.</text>
</comment>
<evidence type="ECO:0000313" key="17">
    <source>
        <dbReference type="Proteomes" id="UP001530400"/>
    </source>
</evidence>
<keyword evidence="7" id="KW-0788">Thiol protease</keyword>
<dbReference type="PRINTS" id="PR01233">
    <property type="entry name" value="JOSEPHIN"/>
</dbReference>
<dbReference type="InterPro" id="IPR006155">
    <property type="entry name" value="Josephin"/>
</dbReference>
<accession>A0ABD3N7X1</accession>
<dbReference type="GO" id="GO:0006508">
    <property type="term" value="P:proteolysis"/>
    <property type="evidence" value="ECO:0007669"/>
    <property type="project" value="UniProtKB-KW"/>
</dbReference>
<dbReference type="SUPFAM" id="SSF54236">
    <property type="entry name" value="Ubiquitin-like"/>
    <property type="match status" value="1"/>
</dbReference>
<dbReference type="Gene3D" id="3.90.70.40">
    <property type="match status" value="1"/>
</dbReference>
<evidence type="ECO:0000256" key="4">
    <source>
        <dbReference type="ARBA" id="ARBA00022670"/>
    </source>
</evidence>
<evidence type="ECO:0000256" key="8">
    <source>
        <dbReference type="ARBA" id="ARBA00023015"/>
    </source>
</evidence>
<keyword evidence="9" id="KW-0804">Transcription</keyword>
<dbReference type="Gene3D" id="3.10.20.90">
    <property type="entry name" value="Phosphatidylinositol 3-kinase Catalytic Subunit, Chain A, domain 1"/>
    <property type="match status" value="1"/>
</dbReference>
<evidence type="ECO:0000256" key="2">
    <source>
        <dbReference type="ARBA" id="ARBA00004123"/>
    </source>
</evidence>
<reference evidence="16 17" key="1">
    <citation type="submission" date="2024-10" db="EMBL/GenBank/DDBJ databases">
        <title>Updated reference genomes for cyclostephanoid diatoms.</title>
        <authorList>
            <person name="Roberts W.R."/>
            <person name="Alverson A.J."/>
        </authorList>
    </citation>
    <scope>NUCLEOTIDE SEQUENCE [LARGE SCALE GENOMIC DNA]</scope>
    <source>
        <strain evidence="16 17">AJA010-31</strain>
    </source>
</reference>
<name>A0ABD3N7X1_9STRA</name>
<feature type="active site" evidence="12">
    <location>
        <position position="124"/>
    </location>
</feature>
<dbReference type="PROSITE" id="PS50957">
    <property type="entry name" value="JOSEPHIN"/>
    <property type="match status" value="1"/>
</dbReference>
<protein>
    <recommendedName>
        <fullName evidence="3">ubiquitinyl hydrolase 1</fullName>
        <ecNumber evidence="3">3.4.19.12</ecNumber>
    </recommendedName>
</protein>
<evidence type="ECO:0000256" key="12">
    <source>
        <dbReference type="PROSITE-ProRule" id="PRU00331"/>
    </source>
</evidence>
<evidence type="ECO:0000256" key="6">
    <source>
        <dbReference type="ARBA" id="ARBA00022801"/>
    </source>
</evidence>
<comment type="subcellular location">
    <subcellularLocation>
        <location evidence="2">Nucleus</location>
    </subcellularLocation>
</comment>
<dbReference type="InterPro" id="IPR029071">
    <property type="entry name" value="Ubiquitin-like_domsf"/>
</dbReference>
<evidence type="ECO:0000256" key="11">
    <source>
        <dbReference type="PIRSR" id="PIRSR633865-1"/>
    </source>
</evidence>
<sequence length="384" mass="42649">MTTQYWIYHERQDALLCGQHALNNLLQKNEFNPSILADIAIQLDQMELAYMSQNNEGGVNSKDYLKRVAEGSGNVDESGNFSIEVLRSALMSRHGLELPNIRQQGVSSMEITNMSGFICNRSSHWFAIRKINGRFWNLNSTNERPELISHFNLAKEMEGLQDEGYSVFCVVDALPPPCTSESMMDQGLPQYWWKESDLLQGKSNAMTRDTDPWKDAGGGRRLDGKPKNDQGKGHRPIHELSEEEQLQAAIEVSMMHSGNANGGSASSDSFVAELLSIDVKAEPTSGARVQIRMPGGAKFVRKFNGDDPVKVIYAFVASLFYRNYDHLSQPKHACIVLQQSSDEAKAGKLFSLKAKFPPQDLLPAIDSSISSCGLNGEAINVSWK</sequence>
<organism evidence="16 17">
    <name type="scientific">Cyclotella atomus</name>
    <dbReference type="NCBI Taxonomy" id="382360"/>
    <lineage>
        <taxon>Eukaryota</taxon>
        <taxon>Sar</taxon>
        <taxon>Stramenopiles</taxon>
        <taxon>Ochrophyta</taxon>
        <taxon>Bacillariophyta</taxon>
        <taxon>Coscinodiscophyceae</taxon>
        <taxon>Thalassiosirophycidae</taxon>
        <taxon>Stephanodiscales</taxon>
        <taxon>Stephanodiscaceae</taxon>
        <taxon>Cyclotella</taxon>
    </lineage>
</organism>
<dbReference type="InterPro" id="IPR033865">
    <property type="entry name" value="Ataxin-3"/>
</dbReference>
<dbReference type="GO" id="GO:0004843">
    <property type="term" value="F:cysteine-type deubiquitinase activity"/>
    <property type="evidence" value="ECO:0007669"/>
    <property type="project" value="UniProtKB-EC"/>
</dbReference>
<dbReference type="InterPro" id="IPR001012">
    <property type="entry name" value="UBX_dom"/>
</dbReference>
<evidence type="ECO:0000256" key="9">
    <source>
        <dbReference type="ARBA" id="ARBA00023163"/>
    </source>
</evidence>
<evidence type="ECO:0000256" key="7">
    <source>
        <dbReference type="ARBA" id="ARBA00022807"/>
    </source>
</evidence>
<feature type="active site" description="Proton acceptor" evidence="11">
    <location>
        <position position="124"/>
    </location>
</feature>
<dbReference type="Gene3D" id="1.10.287.10">
    <property type="entry name" value="S15/NS1, RNA-binding"/>
    <property type="match status" value="1"/>
</dbReference>
<evidence type="ECO:0000256" key="1">
    <source>
        <dbReference type="ARBA" id="ARBA00000707"/>
    </source>
</evidence>
<dbReference type="GO" id="GO:0005634">
    <property type="term" value="C:nucleus"/>
    <property type="evidence" value="ECO:0007669"/>
    <property type="project" value="UniProtKB-SubCell"/>
</dbReference>
<evidence type="ECO:0000256" key="5">
    <source>
        <dbReference type="ARBA" id="ARBA00022786"/>
    </source>
</evidence>
<dbReference type="Proteomes" id="UP001530400">
    <property type="component" value="Unassembled WGS sequence"/>
</dbReference>
<evidence type="ECO:0000259" key="15">
    <source>
        <dbReference type="PROSITE" id="PS50957"/>
    </source>
</evidence>
<evidence type="ECO:0000256" key="13">
    <source>
        <dbReference type="SAM" id="MobiDB-lite"/>
    </source>
</evidence>
<feature type="active site" evidence="12">
    <location>
        <position position="17"/>
    </location>
</feature>
<dbReference type="PANTHER" id="PTHR14159:SF0">
    <property type="entry name" value="ATAXIN-3-RELATED"/>
    <property type="match status" value="1"/>
</dbReference>
<feature type="region of interest" description="Disordered" evidence="13">
    <location>
        <begin position="204"/>
        <end position="239"/>
    </location>
</feature>
<keyword evidence="10" id="KW-0539">Nucleus</keyword>
<proteinExistence type="predicted"/>
<dbReference type="PANTHER" id="PTHR14159">
    <property type="entry name" value="ATAXIN-3-RELATED"/>
    <property type="match status" value="1"/>
</dbReference>
<dbReference type="CDD" id="cd01767">
    <property type="entry name" value="UBX"/>
    <property type="match status" value="1"/>
</dbReference>
<dbReference type="Pfam" id="PF00789">
    <property type="entry name" value="UBX"/>
    <property type="match status" value="1"/>
</dbReference>
<dbReference type="Pfam" id="PF02099">
    <property type="entry name" value="Josephin"/>
    <property type="match status" value="1"/>
</dbReference>
<gene>
    <name evidence="16" type="ORF">ACHAWO_008179</name>
</gene>
<feature type="compositionally biased region" description="Basic and acidic residues" evidence="13">
    <location>
        <begin position="208"/>
        <end position="239"/>
    </location>
</feature>
<evidence type="ECO:0000313" key="16">
    <source>
        <dbReference type="EMBL" id="KAL3772007.1"/>
    </source>
</evidence>
<feature type="domain" description="UBX" evidence="14">
    <location>
        <begin position="282"/>
        <end position="357"/>
    </location>
</feature>